<gene>
    <name evidence="1" type="ORF">ACJDT4_18935</name>
</gene>
<reference evidence="1 2" key="1">
    <citation type="submission" date="2024-11" db="EMBL/GenBank/DDBJ databases">
        <authorList>
            <person name="Heng Y.C."/>
            <person name="Lim A.C.H."/>
            <person name="Lee J.K.Y."/>
            <person name="Kittelmann S."/>
        </authorList>
    </citation>
    <scope>NUCLEOTIDE SEQUENCE [LARGE SCALE GENOMIC DNA]</scope>
    <source>
        <strain evidence="1 2">WILCCON 0114</strain>
    </source>
</reference>
<evidence type="ECO:0000313" key="2">
    <source>
        <dbReference type="Proteomes" id="UP001623592"/>
    </source>
</evidence>
<dbReference type="RefSeq" id="WP_406789146.1">
    <property type="nucleotide sequence ID" value="NZ_JBJIAA010000017.1"/>
</dbReference>
<comment type="caution">
    <text evidence="1">The sequence shown here is derived from an EMBL/GenBank/DDBJ whole genome shotgun (WGS) entry which is preliminary data.</text>
</comment>
<proteinExistence type="predicted"/>
<organism evidence="1 2">
    <name type="scientific">Clostridium neuense</name>
    <dbReference type="NCBI Taxonomy" id="1728934"/>
    <lineage>
        <taxon>Bacteria</taxon>
        <taxon>Bacillati</taxon>
        <taxon>Bacillota</taxon>
        <taxon>Clostridia</taxon>
        <taxon>Eubacteriales</taxon>
        <taxon>Clostridiaceae</taxon>
        <taxon>Clostridium</taxon>
    </lineage>
</organism>
<protein>
    <submittedName>
        <fullName evidence="1">Uncharacterized protein</fullName>
    </submittedName>
</protein>
<evidence type="ECO:0000313" key="1">
    <source>
        <dbReference type="EMBL" id="MFL0252491.1"/>
    </source>
</evidence>
<accession>A0ABW8TJS6</accession>
<dbReference type="Proteomes" id="UP001623592">
    <property type="component" value="Unassembled WGS sequence"/>
</dbReference>
<keyword evidence="2" id="KW-1185">Reference proteome</keyword>
<name>A0ABW8TJS6_9CLOT</name>
<dbReference type="EMBL" id="JBJIAA010000017">
    <property type="protein sequence ID" value="MFL0252491.1"/>
    <property type="molecule type" value="Genomic_DNA"/>
</dbReference>
<sequence>MEELFEKFTHKYSNDMDKAIHKSDEQRSFRNPVLFVFLGDKSIEASKKVYSYINKTLDNGAGILFFNVFSEKKFEESNVFNFNIPYDKENFKGLRKSIYDKLYYDDEILTNLNKEIVKVKNKILEQGEEFASFEKINIAVVTRADDELNILVPEITLLIKTKLMQNFLITACDLYTLIETKAQDENDEFNRGALAVSFFKEVNFFQSSNFKYEKEIEVFDGNRKLAVKWDKPIFELVYILSDVNKKGVVTRNSLEENYNIISYISLIKNRKINSESYYDIKNKIYDDNIFRRNISDENGELTLATAGLSVIKRPNSAVSMAVLSCVYEDMLNTLKDTSAIKETDILFELGLDEETINNKMKKCMPEDKGVEDMMAIMTIKSRIKGDKVTLKEAERELYDNMCEKFYEVNFKEYANEKLSSMNFKAAIGEAVEKIARKQELGVYAAYLCTRDEEIIDTLNNRVKEYEISMEKLQNHIDEIYEGDIKRPSFFKSLLGKEEILRDIKGQIFNEVYSRKIEILKMQLKCTYIKNCIEELSNLNAYFGELIEKLTKTKEKIHRYTLELIRENDNYIGQNIREYYEGIVKEKLLGLKEKFGKRFYFKEEFAGDLYDIIKAGTDEIVDRLQEMCLKYILTEKEFSMSFEDELNERTNISTSSYDREISTKDEIFKNLCTILESNSISKAFIIDYNVTKYEEKYFFGDYSSDFIKYAYNFDKQSKSCEIGYIHERRATGIEKLSLMGGFKIKDLIYYKNSVKYYEAALKEGYKLHG</sequence>